<dbReference type="SUPFAM" id="SSF81383">
    <property type="entry name" value="F-box domain"/>
    <property type="match status" value="1"/>
</dbReference>
<gene>
    <name evidence="2" type="ORF">OBBRIDRAFT_630098</name>
</gene>
<dbReference type="Pfam" id="PF12937">
    <property type="entry name" value="F-box-like"/>
    <property type="match status" value="1"/>
</dbReference>
<evidence type="ECO:0000313" key="2">
    <source>
        <dbReference type="EMBL" id="OCH90058.1"/>
    </source>
</evidence>
<name>A0A8E2DNJ9_9APHY</name>
<reference evidence="2 3" key="1">
    <citation type="submission" date="2016-07" db="EMBL/GenBank/DDBJ databases">
        <title>Draft genome of the white-rot fungus Obba rivulosa 3A-2.</title>
        <authorList>
            <consortium name="DOE Joint Genome Institute"/>
            <person name="Miettinen O."/>
            <person name="Riley R."/>
            <person name="Acob R."/>
            <person name="Barry K."/>
            <person name="Cullen D."/>
            <person name="De Vries R."/>
            <person name="Hainaut M."/>
            <person name="Hatakka A."/>
            <person name="Henrissat B."/>
            <person name="Hilden K."/>
            <person name="Kuo R."/>
            <person name="Labutti K."/>
            <person name="Lipzen A."/>
            <person name="Makela M.R."/>
            <person name="Sandor L."/>
            <person name="Spatafora J.W."/>
            <person name="Grigoriev I.V."/>
            <person name="Hibbett D.S."/>
        </authorList>
    </citation>
    <scope>NUCLEOTIDE SEQUENCE [LARGE SCALE GENOMIC DNA]</scope>
    <source>
        <strain evidence="2 3">3A-2</strain>
    </source>
</reference>
<dbReference type="PROSITE" id="PS50181">
    <property type="entry name" value="FBOX"/>
    <property type="match status" value="1"/>
</dbReference>
<dbReference type="CDD" id="cd09917">
    <property type="entry name" value="F-box_SF"/>
    <property type="match status" value="1"/>
</dbReference>
<feature type="domain" description="F-box" evidence="1">
    <location>
        <begin position="1"/>
        <end position="45"/>
    </location>
</feature>
<sequence>MLDQIAAELLLKIAVLLDLRTVLRCRQTCRRLREILDGNMTIQYRIQLALAGLDDAPHAGMSVAERLEKLRIHQRVWAELDAREIFSQTTENGVHIVVFPHAGIWVHTEDGSPSSLWLHRIPSTIRGIPPGTWKFEDVGFETDINRLFVDPAQDLLVAIERADAIHWQQFSRVHLLSLSSGTCHPSTRGPISTHDELPGRFAQHKIFGVQGAYLGLYTNHASPYYGHTDVIILNWMTGAIHLWLCGFLDVNCVFLPNHFVLVLSAEYGQDIEAYYTQPYLMVFDYVHGSGKQTDCSSVQYICKFLYPTFKDDIGMSDFALSLSGTNQDTSYTSEHQVPFLTSAEETLVTISMDLWTVWKSCLSDVIDNITHVVPASTFMRYAQAYDRLTVVYEWGQWSTQTFMLRVDKESCHFAWGSKLMTCSKWGPQKGLRSYEFNQCSVQVSMLPGYH</sequence>
<keyword evidence="3" id="KW-1185">Reference proteome</keyword>
<accession>A0A8E2DNJ9</accession>
<organism evidence="2 3">
    <name type="scientific">Obba rivulosa</name>
    <dbReference type="NCBI Taxonomy" id="1052685"/>
    <lineage>
        <taxon>Eukaryota</taxon>
        <taxon>Fungi</taxon>
        <taxon>Dikarya</taxon>
        <taxon>Basidiomycota</taxon>
        <taxon>Agaricomycotina</taxon>
        <taxon>Agaricomycetes</taxon>
        <taxon>Polyporales</taxon>
        <taxon>Gelatoporiaceae</taxon>
        <taxon>Obba</taxon>
    </lineage>
</organism>
<dbReference type="InterPro" id="IPR001810">
    <property type="entry name" value="F-box_dom"/>
</dbReference>
<dbReference type="EMBL" id="KV722413">
    <property type="protein sequence ID" value="OCH90058.1"/>
    <property type="molecule type" value="Genomic_DNA"/>
</dbReference>
<protein>
    <recommendedName>
        <fullName evidence="1">F-box domain-containing protein</fullName>
    </recommendedName>
</protein>
<dbReference type="AlphaFoldDB" id="A0A8E2DNJ9"/>
<evidence type="ECO:0000259" key="1">
    <source>
        <dbReference type="PROSITE" id="PS50181"/>
    </source>
</evidence>
<proteinExistence type="predicted"/>
<dbReference type="OrthoDB" id="2757285at2759"/>
<dbReference type="Proteomes" id="UP000250043">
    <property type="component" value="Unassembled WGS sequence"/>
</dbReference>
<evidence type="ECO:0000313" key="3">
    <source>
        <dbReference type="Proteomes" id="UP000250043"/>
    </source>
</evidence>
<dbReference type="Gene3D" id="1.20.1280.50">
    <property type="match status" value="1"/>
</dbReference>
<dbReference type="InterPro" id="IPR036047">
    <property type="entry name" value="F-box-like_dom_sf"/>
</dbReference>